<dbReference type="EMBL" id="CAFZ01000258">
    <property type="protein sequence ID" value="CCA73863.1"/>
    <property type="molecule type" value="Genomic_DNA"/>
</dbReference>
<reference evidence="2 3" key="1">
    <citation type="journal article" date="2011" name="PLoS Pathog.">
        <title>Endophytic Life Strategies Decoded by Genome and Transcriptome Analyses of the Mutualistic Root Symbiont Piriformospora indica.</title>
        <authorList>
            <person name="Zuccaro A."/>
            <person name="Lahrmann U."/>
            <person name="Guldener U."/>
            <person name="Langen G."/>
            <person name="Pfiffi S."/>
            <person name="Biedenkopf D."/>
            <person name="Wong P."/>
            <person name="Samans B."/>
            <person name="Grimm C."/>
            <person name="Basiewicz M."/>
            <person name="Murat C."/>
            <person name="Martin F."/>
            <person name="Kogel K.H."/>
        </authorList>
    </citation>
    <scope>NUCLEOTIDE SEQUENCE [LARGE SCALE GENOMIC DNA]</scope>
    <source>
        <strain evidence="2 3">DSM 11827</strain>
    </source>
</reference>
<dbReference type="Proteomes" id="UP000007148">
    <property type="component" value="Unassembled WGS sequence"/>
</dbReference>
<keyword evidence="3" id="KW-1185">Reference proteome</keyword>
<protein>
    <submittedName>
        <fullName evidence="2">Uncharacterized protein</fullName>
    </submittedName>
</protein>
<feature type="compositionally biased region" description="Low complexity" evidence="1">
    <location>
        <begin position="127"/>
        <end position="142"/>
    </location>
</feature>
<gene>
    <name evidence="2" type="ORF">PIIN_07817</name>
</gene>
<feature type="compositionally biased region" description="Polar residues" evidence="1">
    <location>
        <begin position="107"/>
        <end position="126"/>
    </location>
</feature>
<evidence type="ECO:0000313" key="2">
    <source>
        <dbReference type="EMBL" id="CCA73863.1"/>
    </source>
</evidence>
<dbReference type="InParanoid" id="G4TRC0"/>
<feature type="region of interest" description="Disordered" evidence="1">
    <location>
        <begin position="170"/>
        <end position="191"/>
    </location>
</feature>
<organism evidence="2 3">
    <name type="scientific">Serendipita indica (strain DSM 11827)</name>
    <name type="common">Root endophyte fungus</name>
    <name type="synonym">Piriformospora indica</name>
    <dbReference type="NCBI Taxonomy" id="1109443"/>
    <lineage>
        <taxon>Eukaryota</taxon>
        <taxon>Fungi</taxon>
        <taxon>Dikarya</taxon>
        <taxon>Basidiomycota</taxon>
        <taxon>Agaricomycotina</taxon>
        <taxon>Agaricomycetes</taxon>
        <taxon>Sebacinales</taxon>
        <taxon>Serendipitaceae</taxon>
        <taxon>Serendipita</taxon>
    </lineage>
</organism>
<comment type="caution">
    <text evidence="2">The sequence shown here is derived from an EMBL/GenBank/DDBJ whole genome shotgun (WGS) entry which is preliminary data.</text>
</comment>
<evidence type="ECO:0000256" key="1">
    <source>
        <dbReference type="SAM" id="MobiDB-lite"/>
    </source>
</evidence>
<sequence>MSDTGGAGWDTVAINAAGYNGQMQLVSSDFGGAPFTLWAGSNLLATVAPGQTTLPRSAFAGGSTSVDLKLAPGFDELGLVVWSVDFISTGSVTNTAQVNTVHVIGGAQSQDPQSSQNSAGSTADHATSSSPSLGQSSSTPTPNRASSYTLISTDSSAFLTGSLAATPDNVQASSAARGSTGPNVSAEGSSSIKHGTIIGATVAAKTQGRTGSTSNGIYQRPDIFATTNNVLPQSR</sequence>
<feature type="region of interest" description="Disordered" evidence="1">
    <location>
        <begin position="107"/>
        <end position="148"/>
    </location>
</feature>
<accession>G4TRC0</accession>
<proteinExistence type="predicted"/>
<evidence type="ECO:0000313" key="3">
    <source>
        <dbReference type="Proteomes" id="UP000007148"/>
    </source>
</evidence>
<dbReference type="AlphaFoldDB" id="G4TRC0"/>
<dbReference type="HOGENOM" id="CLU_1180613_0_0_1"/>
<name>G4TRC0_SERID</name>